<evidence type="ECO:0000313" key="1">
    <source>
        <dbReference type="EMBL" id="KNZ44052.1"/>
    </source>
</evidence>
<accession>A0A0L6U6T9</accession>
<evidence type="ECO:0000313" key="2">
    <source>
        <dbReference type="Proteomes" id="UP000037035"/>
    </source>
</evidence>
<gene>
    <name evidence="1" type="ORF">VP01_9547g1</name>
</gene>
<keyword evidence="2" id="KW-1185">Reference proteome</keyword>
<reference evidence="1 2" key="1">
    <citation type="submission" date="2015-08" db="EMBL/GenBank/DDBJ databases">
        <title>Next Generation Sequencing and Analysis of the Genome of Puccinia sorghi L Schw, the Causal Agent of Maize Common Rust.</title>
        <authorList>
            <person name="Rochi L."/>
            <person name="Burguener G."/>
            <person name="Darino M."/>
            <person name="Turjanski A."/>
            <person name="Kreff E."/>
            <person name="Dieguez M.J."/>
            <person name="Sacco F."/>
        </authorList>
    </citation>
    <scope>NUCLEOTIDE SEQUENCE [LARGE SCALE GENOMIC DNA]</scope>
    <source>
        <strain evidence="1 2">RO10H11247</strain>
    </source>
</reference>
<dbReference type="AlphaFoldDB" id="A0A0L6U6T9"/>
<comment type="caution">
    <text evidence="1">The sequence shown here is derived from an EMBL/GenBank/DDBJ whole genome shotgun (WGS) entry which is preliminary data.</text>
</comment>
<name>A0A0L6U6T9_9BASI</name>
<protein>
    <submittedName>
        <fullName evidence="1">Uncharacterized protein</fullName>
    </submittedName>
</protein>
<organism evidence="1 2">
    <name type="scientific">Puccinia sorghi</name>
    <dbReference type="NCBI Taxonomy" id="27349"/>
    <lineage>
        <taxon>Eukaryota</taxon>
        <taxon>Fungi</taxon>
        <taxon>Dikarya</taxon>
        <taxon>Basidiomycota</taxon>
        <taxon>Pucciniomycotina</taxon>
        <taxon>Pucciniomycetes</taxon>
        <taxon>Pucciniales</taxon>
        <taxon>Pucciniaceae</taxon>
        <taxon>Puccinia</taxon>
    </lineage>
</organism>
<proteinExistence type="predicted"/>
<dbReference type="VEuPathDB" id="FungiDB:VP01_9547g1"/>
<sequence length="120" mass="13309">LLPLEYFHTSHKENIWHVQAYLDLLRLCHFCKKACSSSHESCTGRQDQFLLTIPLLSVGNPTHPQAGRPTGQAATVARVAEGSLFPPHIYDRTTYDQPSQPMTAVGSAQDKNCVYPLACN</sequence>
<dbReference type="Proteomes" id="UP000037035">
    <property type="component" value="Unassembled WGS sequence"/>
</dbReference>
<dbReference type="EMBL" id="LAVV01015211">
    <property type="protein sequence ID" value="KNZ44052.1"/>
    <property type="molecule type" value="Genomic_DNA"/>
</dbReference>
<feature type="non-terminal residue" evidence="1">
    <location>
        <position position="1"/>
    </location>
</feature>